<feature type="region of interest" description="Disordered" evidence="1">
    <location>
        <begin position="68"/>
        <end position="89"/>
    </location>
</feature>
<evidence type="ECO:0000256" key="1">
    <source>
        <dbReference type="SAM" id="MobiDB-lite"/>
    </source>
</evidence>
<dbReference type="EMBL" id="CM017635">
    <property type="protein sequence ID" value="TYH36308.1"/>
    <property type="molecule type" value="Genomic_DNA"/>
</dbReference>
<dbReference type="Proteomes" id="UP000322667">
    <property type="component" value="Chromosome D13"/>
</dbReference>
<keyword evidence="2" id="KW-0472">Membrane</keyword>
<evidence type="ECO:0000313" key="4">
    <source>
        <dbReference type="Proteomes" id="UP000322667"/>
    </source>
</evidence>
<evidence type="ECO:0000313" key="3">
    <source>
        <dbReference type="EMBL" id="TYH36308.1"/>
    </source>
</evidence>
<protein>
    <submittedName>
        <fullName evidence="3">Uncharacterized protein</fullName>
    </submittedName>
</protein>
<accession>A0A5D2I1Q5</accession>
<gene>
    <name evidence="3" type="ORF">ES332_D13G256300v1</name>
</gene>
<keyword evidence="2" id="KW-1133">Transmembrane helix</keyword>
<feature type="transmembrane region" description="Helical" evidence="2">
    <location>
        <begin position="33"/>
        <end position="55"/>
    </location>
</feature>
<dbReference type="AlphaFoldDB" id="A0A5D2I1Q5"/>
<keyword evidence="4" id="KW-1185">Reference proteome</keyword>
<evidence type="ECO:0000256" key="2">
    <source>
        <dbReference type="SAM" id="Phobius"/>
    </source>
</evidence>
<reference evidence="3 4" key="1">
    <citation type="submission" date="2019-07" db="EMBL/GenBank/DDBJ databases">
        <title>WGS assembly of Gossypium tomentosum.</title>
        <authorList>
            <person name="Chen Z.J."/>
            <person name="Sreedasyam A."/>
            <person name="Ando A."/>
            <person name="Song Q."/>
            <person name="De L."/>
            <person name="Hulse-Kemp A."/>
            <person name="Ding M."/>
            <person name="Ye W."/>
            <person name="Kirkbride R."/>
            <person name="Jenkins J."/>
            <person name="Plott C."/>
            <person name="Lovell J."/>
            <person name="Lin Y.-M."/>
            <person name="Vaughn R."/>
            <person name="Liu B."/>
            <person name="Li W."/>
            <person name="Simpson S."/>
            <person name="Scheffler B."/>
            <person name="Saski C."/>
            <person name="Grover C."/>
            <person name="Hu G."/>
            <person name="Conover J."/>
            <person name="Carlson J."/>
            <person name="Shu S."/>
            <person name="Boston L."/>
            <person name="Williams M."/>
            <person name="Peterson D."/>
            <person name="Mcgee K."/>
            <person name="Jones D."/>
            <person name="Wendel J."/>
            <person name="Stelly D."/>
            <person name="Grimwood J."/>
            <person name="Schmutz J."/>
        </authorList>
    </citation>
    <scope>NUCLEOTIDE SEQUENCE [LARGE SCALE GENOMIC DNA]</scope>
    <source>
        <strain evidence="3">7179.01</strain>
    </source>
</reference>
<sequence length="89" mass="10289">MSWLFFLFSFALLLNFSLLPPLCFYATVSLDFYLVFCFAASLPIDLFRLCVNLVMLFCRHLRIDQVCDPSSKNSLNDANETVNQRHTTV</sequence>
<name>A0A5D2I1Q5_GOSTO</name>
<organism evidence="3 4">
    <name type="scientific">Gossypium tomentosum</name>
    <name type="common">Hawaiian cotton</name>
    <name type="synonym">Gossypium sandvicense</name>
    <dbReference type="NCBI Taxonomy" id="34277"/>
    <lineage>
        <taxon>Eukaryota</taxon>
        <taxon>Viridiplantae</taxon>
        <taxon>Streptophyta</taxon>
        <taxon>Embryophyta</taxon>
        <taxon>Tracheophyta</taxon>
        <taxon>Spermatophyta</taxon>
        <taxon>Magnoliopsida</taxon>
        <taxon>eudicotyledons</taxon>
        <taxon>Gunneridae</taxon>
        <taxon>Pentapetalae</taxon>
        <taxon>rosids</taxon>
        <taxon>malvids</taxon>
        <taxon>Malvales</taxon>
        <taxon>Malvaceae</taxon>
        <taxon>Malvoideae</taxon>
        <taxon>Gossypium</taxon>
    </lineage>
</organism>
<proteinExistence type="predicted"/>
<keyword evidence="2" id="KW-0812">Transmembrane</keyword>